<keyword evidence="2" id="KW-1185">Reference proteome</keyword>
<dbReference type="EMBL" id="CP015405">
    <property type="protein sequence ID" value="ANU76274.1"/>
    <property type="molecule type" value="Genomic_DNA"/>
</dbReference>
<dbReference type="Proteomes" id="UP000092574">
    <property type="component" value="Chromosome"/>
</dbReference>
<organism evidence="1 2">
    <name type="scientific">Blautia pseudococcoides</name>
    <dbReference type="NCBI Taxonomy" id="1796616"/>
    <lineage>
        <taxon>Bacteria</taxon>
        <taxon>Bacillati</taxon>
        <taxon>Bacillota</taxon>
        <taxon>Clostridia</taxon>
        <taxon>Lachnospirales</taxon>
        <taxon>Lachnospiraceae</taxon>
        <taxon>Blautia</taxon>
    </lineage>
</organism>
<evidence type="ECO:0000313" key="2">
    <source>
        <dbReference type="Proteomes" id="UP000092574"/>
    </source>
</evidence>
<reference evidence="1" key="1">
    <citation type="submission" date="2017-04" db="EMBL/GenBank/DDBJ databases">
        <title>Complete Genome Sequences of Twelve Strains of a Stable Defined Moderately Diverse Mouse Microbiota 2 (sDMDMm2).</title>
        <authorList>
            <person name="Uchimura Y."/>
            <person name="Wyss M."/>
            <person name="Brugiroux S."/>
            <person name="Limenitakis J.P."/>
            <person name="Stecher B."/>
            <person name="McCoy K.D."/>
            <person name="Macpherson A.J."/>
        </authorList>
    </citation>
    <scope>NUCLEOTIDE SEQUENCE</scope>
    <source>
        <strain evidence="1">YL58</strain>
    </source>
</reference>
<dbReference type="STRING" id="1796616.A4V09_11155"/>
<dbReference type="AlphaFoldDB" id="A0A1C7IBH7"/>
<name>A0A1C7IBH7_9FIRM</name>
<dbReference type="KEGG" id="byl:A4V09_11155"/>
<gene>
    <name evidence="1" type="ORF">A4V09_11155</name>
</gene>
<evidence type="ECO:0000313" key="1">
    <source>
        <dbReference type="EMBL" id="ANU76274.1"/>
    </source>
</evidence>
<proteinExistence type="predicted"/>
<sequence>MREGDEKTKQVLEQYNLEAGIRYGKYLGAGMTGTETSYGVLNLEEKRETRKQVWDTIYRLLATAQEHGNRTGCRSYAVFSGMDKRTDPGYE</sequence>
<protein>
    <submittedName>
        <fullName evidence="1">Uncharacterized protein</fullName>
    </submittedName>
</protein>
<accession>A0A1C7IBH7</accession>